<reference evidence="2 3" key="1">
    <citation type="submission" date="2018-12" db="EMBL/GenBank/DDBJ databases">
        <title>Complete genome of Litorilituus sediminis.</title>
        <authorList>
            <person name="Liu A."/>
            <person name="Rong J."/>
        </authorList>
    </citation>
    <scope>NUCLEOTIDE SEQUENCE [LARGE SCALE GENOMIC DNA]</scope>
    <source>
        <strain evidence="2 3">JCM 17549</strain>
    </source>
</reference>
<accession>A0A4P6P6X2</accession>
<proteinExistence type="predicted"/>
<protein>
    <submittedName>
        <fullName evidence="2">Uncharacterized protein</fullName>
    </submittedName>
</protein>
<keyword evidence="1" id="KW-0812">Transmembrane</keyword>
<dbReference type="KEGG" id="lsd:EMK97_09610"/>
<keyword evidence="3" id="KW-1185">Reference proteome</keyword>
<keyword evidence="1" id="KW-0472">Membrane</keyword>
<feature type="transmembrane region" description="Helical" evidence="1">
    <location>
        <begin position="82"/>
        <end position="104"/>
    </location>
</feature>
<feature type="transmembrane region" description="Helical" evidence="1">
    <location>
        <begin position="46"/>
        <end position="75"/>
    </location>
</feature>
<dbReference type="RefSeq" id="WP_130601624.1">
    <property type="nucleotide sequence ID" value="NZ_CP034759.1"/>
</dbReference>
<name>A0A4P6P6X2_9GAMM</name>
<sequence length="118" mass="12896">MTFFKSLILAILATLFLTYVLGVSLLELLDVNVYMGAELIEPIKAISISALVVVLLVVIALAIVLSVFGGIIFIGMLIVGSIAMVAVGVFWPVLLVVLAVWLIVRDKPQAQPQYRYHR</sequence>
<keyword evidence="1" id="KW-1133">Transmembrane helix</keyword>
<gene>
    <name evidence="2" type="ORF">EMK97_09610</name>
</gene>
<dbReference type="Proteomes" id="UP000290244">
    <property type="component" value="Chromosome"/>
</dbReference>
<organism evidence="2 3">
    <name type="scientific">Litorilituus sediminis</name>
    <dbReference type="NCBI Taxonomy" id="718192"/>
    <lineage>
        <taxon>Bacteria</taxon>
        <taxon>Pseudomonadati</taxon>
        <taxon>Pseudomonadota</taxon>
        <taxon>Gammaproteobacteria</taxon>
        <taxon>Alteromonadales</taxon>
        <taxon>Colwelliaceae</taxon>
        <taxon>Litorilituus</taxon>
    </lineage>
</organism>
<evidence type="ECO:0000256" key="1">
    <source>
        <dbReference type="SAM" id="Phobius"/>
    </source>
</evidence>
<evidence type="ECO:0000313" key="3">
    <source>
        <dbReference type="Proteomes" id="UP000290244"/>
    </source>
</evidence>
<evidence type="ECO:0000313" key="2">
    <source>
        <dbReference type="EMBL" id="QBG35949.1"/>
    </source>
</evidence>
<dbReference type="EMBL" id="CP034759">
    <property type="protein sequence ID" value="QBG35949.1"/>
    <property type="molecule type" value="Genomic_DNA"/>
</dbReference>
<dbReference type="AlphaFoldDB" id="A0A4P6P6X2"/>